<dbReference type="EMBL" id="OV121132">
    <property type="protein sequence ID" value="CAH0546226.1"/>
    <property type="molecule type" value="Genomic_DNA"/>
</dbReference>
<dbReference type="CDD" id="cd16018">
    <property type="entry name" value="Enpp"/>
    <property type="match status" value="1"/>
</dbReference>
<keyword evidence="1" id="KW-0472">Membrane</keyword>
<organism evidence="3 4">
    <name type="scientific">Brassicogethes aeneus</name>
    <name type="common">Rape pollen beetle</name>
    <name type="synonym">Meligethes aeneus</name>
    <dbReference type="NCBI Taxonomy" id="1431903"/>
    <lineage>
        <taxon>Eukaryota</taxon>
        <taxon>Metazoa</taxon>
        <taxon>Ecdysozoa</taxon>
        <taxon>Arthropoda</taxon>
        <taxon>Hexapoda</taxon>
        <taxon>Insecta</taxon>
        <taxon>Pterygota</taxon>
        <taxon>Neoptera</taxon>
        <taxon>Endopterygota</taxon>
        <taxon>Coleoptera</taxon>
        <taxon>Polyphaga</taxon>
        <taxon>Cucujiformia</taxon>
        <taxon>Nitidulidae</taxon>
        <taxon>Meligethinae</taxon>
        <taxon>Brassicogethes</taxon>
    </lineage>
</organism>
<gene>
    <name evidence="3" type="ORF">MELIAE_LOCUS435</name>
</gene>
<protein>
    <submittedName>
        <fullName evidence="3">Uncharacterized protein</fullName>
    </submittedName>
</protein>
<evidence type="ECO:0000256" key="1">
    <source>
        <dbReference type="SAM" id="Phobius"/>
    </source>
</evidence>
<proteinExistence type="predicted"/>
<keyword evidence="1" id="KW-1133">Transmembrane helix</keyword>
<keyword evidence="2" id="KW-0732">Signal</keyword>
<dbReference type="Gene3D" id="3.30.1360.180">
    <property type="match status" value="1"/>
</dbReference>
<dbReference type="PANTHER" id="PTHR10151:SF120">
    <property type="entry name" value="BIS(5'-ADENOSYL)-TRIPHOSPHATASE"/>
    <property type="match status" value="1"/>
</dbReference>
<evidence type="ECO:0000313" key="3">
    <source>
        <dbReference type="EMBL" id="CAH0546226.1"/>
    </source>
</evidence>
<keyword evidence="1" id="KW-0812">Transmembrane</keyword>
<feature type="signal peptide" evidence="2">
    <location>
        <begin position="1"/>
        <end position="17"/>
    </location>
</feature>
<dbReference type="OrthoDB" id="415411at2759"/>
<evidence type="ECO:0000313" key="4">
    <source>
        <dbReference type="Proteomes" id="UP001154078"/>
    </source>
</evidence>
<feature type="chain" id="PRO_5040280181" evidence="2">
    <location>
        <begin position="18"/>
        <end position="483"/>
    </location>
</feature>
<dbReference type="InterPro" id="IPR017850">
    <property type="entry name" value="Alkaline_phosphatase_core_sf"/>
</dbReference>
<dbReference type="GO" id="GO:0016787">
    <property type="term" value="F:hydrolase activity"/>
    <property type="evidence" value="ECO:0007669"/>
    <property type="project" value="UniProtKB-ARBA"/>
</dbReference>
<reference evidence="3" key="1">
    <citation type="submission" date="2021-12" db="EMBL/GenBank/DDBJ databases">
        <authorList>
            <person name="King R."/>
        </authorList>
    </citation>
    <scope>NUCLEOTIDE SEQUENCE</scope>
</reference>
<evidence type="ECO:0000256" key="2">
    <source>
        <dbReference type="SAM" id="SignalP"/>
    </source>
</evidence>
<dbReference type="AlphaFoldDB" id="A0A9P0AS78"/>
<dbReference type="InterPro" id="IPR002591">
    <property type="entry name" value="Phosphodiest/P_Trfase"/>
</dbReference>
<dbReference type="Pfam" id="PF01663">
    <property type="entry name" value="Phosphodiest"/>
    <property type="match status" value="1"/>
</dbReference>
<sequence>MIFKIYLVCLLFSFVCSISKHPILIVVSYDAFRYNYFDTKMVPNMEKLRKAGTYSDYLINVFPTKTFPNHHSIATGLYPDIHGVIGNTYYDPKVKSIKGMSYEMYHYDDHVIPIWRWNEDMEDGRYSASMMWPGAAYDFQNKNITHVKSYDPNYDWFKRIDDVINWIKHPTEPANLVMVYFEEPDTHGHAFGPNSKVVLDLLQKLDNVTKYLDDQLKKNNLDDHVNVIHLSDHGMIAVTPPKFINITQYLTNGTYQYAGASPCIQIIPKEGHKDEIYDKLKKASIKNKHFTVYKKEEFFERWHYSNDRAPEILIMAEEGYALEDLIVAAPIYAHKYNFTLTNSSEFGVHGYDYTMKDMHPFFMARGPKIKKHHKVAPFNTVDLFDLFCEILDITPTHNNGTLANILDILSNNKNGKYSIASILVITVGGVVVTIILVSLAAIVTLILIKRQQNITTAAALNKRFPQTFQSNIEAQHLLEPEDA</sequence>
<feature type="transmembrane region" description="Helical" evidence="1">
    <location>
        <begin position="419"/>
        <end position="448"/>
    </location>
</feature>
<accession>A0A9P0AS78</accession>
<dbReference type="Proteomes" id="UP001154078">
    <property type="component" value="Chromosome 1"/>
</dbReference>
<dbReference type="PANTHER" id="PTHR10151">
    <property type="entry name" value="ECTONUCLEOTIDE PYROPHOSPHATASE/PHOSPHODIESTERASE"/>
    <property type="match status" value="1"/>
</dbReference>
<dbReference type="Gene3D" id="3.40.720.10">
    <property type="entry name" value="Alkaline Phosphatase, subunit A"/>
    <property type="match status" value="1"/>
</dbReference>
<dbReference type="SUPFAM" id="SSF53649">
    <property type="entry name" value="Alkaline phosphatase-like"/>
    <property type="match status" value="1"/>
</dbReference>
<name>A0A9P0AS78_BRAAE</name>
<keyword evidence="4" id="KW-1185">Reference proteome</keyword>